<dbReference type="EnsemblProtists" id="EKX40152">
    <property type="protein sequence ID" value="EKX40152"/>
    <property type="gene ID" value="GUITHDRAFT_154174"/>
</dbReference>
<dbReference type="Proteomes" id="UP000011087">
    <property type="component" value="Unassembled WGS sequence"/>
</dbReference>
<dbReference type="EMBL" id="JH993033">
    <property type="protein sequence ID" value="EKX40152.1"/>
    <property type="molecule type" value="Genomic_DNA"/>
</dbReference>
<dbReference type="AlphaFoldDB" id="L1IVL0"/>
<keyword evidence="4" id="KW-1185">Reference proteome</keyword>
<dbReference type="GeneID" id="17296954"/>
<reference evidence="3" key="3">
    <citation type="submission" date="2015-06" db="UniProtKB">
        <authorList>
            <consortium name="EnsemblProtists"/>
        </authorList>
    </citation>
    <scope>IDENTIFICATION</scope>
</reference>
<evidence type="ECO:0000313" key="3">
    <source>
        <dbReference type="EnsemblProtists" id="EKX40152"/>
    </source>
</evidence>
<sequence length="168" mass="19656">MLAAQAVVLALVLVFLPEHVDSYFQSFSTYHHRQSLQQRSSTYYHRQSLQQRSSTYYHRQSLQQRSSTYYHRQSLQQRCYHRQTSPQMLPRIMQQGKADCQYINSPANHPSMSSFESSIFSRCASVGFHRREKLPVDEETRSKLVESGILTKEFAERLNQVVFAACEV</sequence>
<dbReference type="PaxDb" id="55529-EKX40152"/>
<gene>
    <name evidence="2" type="ORF">GUITHDRAFT_154174</name>
</gene>
<accession>L1IVL0</accession>
<dbReference type="KEGG" id="gtt:GUITHDRAFT_154174"/>
<organism evidence="2">
    <name type="scientific">Guillardia theta (strain CCMP2712)</name>
    <name type="common">Cryptophyte</name>
    <dbReference type="NCBI Taxonomy" id="905079"/>
    <lineage>
        <taxon>Eukaryota</taxon>
        <taxon>Cryptophyceae</taxon>
        <taxon>Pyrenomonadales</taxon>
        <taxon>Geminigeraceae</taxon>
        <taxon>Guillardia</taxon>
    </lineage>
</organism>
<evidence type="ECO:0000313" key="2">
    <source>
        <dbReference type="EMBL" id="EKX40152.1"/>
    </source>
</evidence>
<proteinExistence type="predicted"/>
<feature type="chain" id="PRO_5008770578" evidence="1">
    <location>
        <begin position="23"/>
        <end position="168"/>
    </location>
</feature>
<keyword evidence="1" id="KW-0732">Signal</keyword>
<feature type="signal peptide" evidence="1">
    <location>
        <begin position="1"/>
        <end position="22"/>
    </location>
</feature>
<dbReference type="RefSeq" id="XP_005827132.1">
    <property type="nucleotide sequence ID" value="XM_005827075.1"/>
</dbReference>
<name>L1IVL0_GUITC</name>
<protein>
    <submittedName>
        <fullName evidence="2 3">Uncharacterized protein</fullName>
    </submittedName>
</protein>
<dbReference type="HOGENOM" id="CLU_135325_0_0_1"/>
<evidence type="ECO:0000313" key="4">
    <source>
        <dbReference type="Proteomes" id="UP000011087"/>
    </source>
</evidence>
<reference evidence="2 4" key="1">
    <citation type="journal article" date="2012" name="Nature">
        <title>Algal genomes reveal evolutionary mosaicism and the fate of nucleomorphs.</title>
        <authorList>
            <consortium name="DOE Joint Genome Institute"/>
            <person name="Curtis B.A."/>
            <person name="Tanifuji G."/>
            <person name="Burki F."/>
            <person name="Gruber A."/>
            <person name="Irimia M."/>
            <person name="Maruyama S."/>
            <person name="Arias M.C."/>
            <person name="Ball S.G."/>
            <person name="Gile G.H."/>
            <person name="Hirakawa Y."/>
            <person name="Hopkins J.F."/>
            <person name="Kuo A."/>
            <person name="Rensing S.A."/>
            <person name="Schmutz J."/>
            <person name="Symeonidi A."/>
            <person name="Elias M."/>
            <person name="Eveleigh R.J."/>
            <person name="Herman E.K."/>
            <person name="Klute M.J."/>
            <person name="Nakayama T."/>
            <person name="Obornik M."/>
            <person name="Reyes-Prieto A."/>
            <person name="Armbrust E.V."/>
            <person name="Aves S.J."/>
            <person name="Beiko R.G."/>
            <person name="Coutinho P."/>
            <person name="Dacks J.B."/>
            <person name="Durnford D.G."/>
            <person name="Fast N.M."/>
            <person name="Green B.R."/>
            <person name="Grisdale C.J."/>
            <person name="Hempel F."/>
            <person name="Henrissat B."/>
            <person name="Hoppner M.P."/>
            <person name="Ishida K."/>
            <person name="Kim E."/>
            <person name="Koreny L."/>
            <person name="Kroth P.G."/>
            <person name="Liu Y."/>
            <person name="Malik S.B."/>
            <person name="Maier U.G."/>
            <person name="McRose D."/>
            <person name="Mock T."/>
            <person name="Neilson J.A."/>
            <person name="Onodera N.T."/>
            <person name="Poole A.M."/>
            <person name="Pritham E.J."/>
            <person name="Richards T.A."/>
            <person name="Rocap G."/>
            <person name="Roy S.W."/>
            <person name="Sarai C."/>
            <person name="Schaack S."/>
            <person name="Shirato S."/>
            <person name="Slamovits C.H."/>
            <person name="Spencer D.F."/>
            <person name="Suzuki S."/>
            <person name="Worden A.Z."/>
            <person name="Zauner S."/>
            <person name="Barry K."/>
            <person name="Bell C."/>
            <person name="Bharti A.K."/>
            <person name="Crow J.A."/>
            <person name="Grimwood J."/>
            <person name="Kramer R."/>
            <person name="Lindquist E."/>
            <person name="Lucas S."/>
            <person name="Salamov A."/>
            <person name="McFadden G.I."/>
            <person name="Lane C.E."/>
            <person name="Keeling P.J."/>
            <person name="Gray M.W."/>
            <person name="Grigoriev I.V."/>
            <person name="Archibald J.M."/>
        </authorList>
    </citation>
    <scope>NUCLEOTIDE SEQUENCE</scope>
    <source>
        <strain evidence="2 4">CCMP2712</strain>
    </source>
</reference>
<evidence type="ECO:0000256" key="1">
    <source>
        <dbReference type="SAM" id="SignalP"/>
    </source>
</evidence>
<reference evidence="4" key="2">
    <citation type="submission" date="2012-11" db="EMBL/GenBank/DDBJ databases">
        <authorList>
            <person name="Kuo A."/>
            <person name="Curtis B.A."/>
            <person name="Tanifuji G."/>
            <person name="Burki F."/>
            <person name="Gruber A."/>
            <person name="Irimia M."/>
            <person name="Maruyama S."/>
            <person name="Arias M.C."/>
            <person name="Ball S.G."/>
            <person name="Gile G.H."/>
            <person name="Hirakawa Y."/>
            <person name="Hopkins J.F."/>
            <person name="Rensing S.A."/>
            <person name="Schmutz J."/>
            <person name="Symeonidi A."/>
            <person name="Elias M."/>
            <person name="Eveleigh R.J."/>
            <person name="Herman E.K."/>
            <person name="Klute M.J."/>
            <person name="Nakayama T."/>
            <person name="Obornik M."/>
            <person name="Reyes-Prieto A."/>
            <person name="Armbrust E.V."/>
            <person name="Aves S.J."/>
            <person name="Beiko R.G."/>
            <person name="Coutinho P."/>
            <person name="Dacks J.B."/>
            <person name="Durnford D.G."/>
            <person name="Fast N.M."/>
            <person name="Green B.R."/>
            <person name="Grisdale C."/>
            <person name="Hempe F."/>
            <person name="Henrissat B."/>
            <person name="Hoppner M.P."/>
            <person name="Ishida K.-I."/>
            <person name="Kim E."/>
            <person name="Koreny L."/>
            <person name="Kroth P.G."/>
            <person name="Liu Y."/>
            <person name="Malik S.-B."/>
            <person name="Maier U.G."/>
            <person name="McRose D."/>
            <person name="Mock T."/>
            <person name="Neilson J.A."/>
            <person name="Onodera N.T."/>
            <person name="Poole A.M."/>
            <person name="Pritham E.J."/>
            <person name="Richards T.A."/>
            <person name="Rocap G."/>
            <person name="Roy S.W."/>
            <person name="Sarai C."/>
            <person name="Schaack S."/>
            <person name="Shirato S."/>
            <person name="Slamovits C.H."/>
            <person name="Spencer D.F."/>
            <person name="Suzuki S."/>
            <person name="Worden A.Z."/>
            <person name="Zauner S."/>
            <person name="Barry K."/>
            <person name="Bell C."/>
            <person name="Bharti A.K."/>
            <person name="Crow J.A."/>
            <person name="Grimwood J."/>
            <person name="Kramer R."/>
            <person name="Lindquist E."/>
            <person name="Lucas S."/>
            <person name="Salamov A."/>
            <person name="McFadden G.I."/>
            <person name="Lane C.E."/>
            <person name="Keeling P.J."/>
            <person name="Gray M.W."/>
            <person name="Grigoriev I.V."/>
            <person name="Archibald J.M."/>
        </authorList>
    </citation>
    <scope>NUCLEOTIDE SEQUENCE</scope>
    <source>
        <strain evidence="4">CCMP2712</strain>
    </source>
</reference>